<sequence>MRTNGLISRAKAIIIGAITTESKTLHASPQPAASAAADTHTAVMSRVAGASGRRRLRSYCYRGLATCTDDAAGHDTCLYLTFVNTREDRE</sequence>
<feature type="non-terminal residue" evidence="1">
    <location>
        <position position="90"/>
    </location>
</feature>
<dbReference type="EMBL" id="OW152814">
    <property type="protein sequence ID" value="CAH2050080.1"/>
    <property type="molecule type" value="Genomic_DNA"/>
</dbReference>
<accession>A0ABN8IF64</accession>
<gene>
    <name evidence="1" type="ORF">IPOD504_LOCUS7222</name>
</gene>
<name>A0ABN8IF64_9NEOP</name>
<protein>
    <recommendedName>
        <fullName evidence="3">Secreted protein</fullName>
    </recommendedName>
</protein>
<evidence type="ECO:0000313" key="1">
    <source>
        <dbReference type="EMBL" id="CAH2050080.1"/>
    </source>
</evidence>
<evidence type="ECO:0000313" key="2">
    <source>
        <dbReference type="Proteomes" id="UP000837857"/>
    </source>
</evidence>
<dbReference type="Proteomes" id="UP000837857">
    <property type="component" value="Chromosome 2"/>
</dbReference>
<organism evidence="1 2">
    <name type="scientific">Iphiclides podalirius</name>
    <name type="common">scarce swallowtail</name>
    <dbReference type="NCBI Taxonomy" id="110791"/>
    <lineage>
        <taxon>Eukaryota</taxon>
        <taxon>Metazoa</taxon>
        <taxon>Ecdysozoa</taxon>
        <taxon>Arthropoda</taxon>
        <taxon>Hexapoda</taxon>
        <taxon>Insecta</taxon>
        <taxon>Pterygota</taxon>
        <taxon>Neoptera</taxon>
        <taxon>Endopterygota</taxon>
        <taxon>Lepidoptera</taxon>
        <taxon>Glossata</taxon>
        <taxon>Ditrysia</taxon>
        <taxon>Papilionoidea</taxon>
        <taxon>Papilionidae</taxon>
        <taxon>Papilioninae</taxon>
        <taxon>Iphiclides</taxon>
    </lineage>
</organism>
<keyword evidence="2" id="KW-1185">Reference proteome</keyword>
<reference evidence="1" key="1">
    <citation type="submission" date="2022-03" db="EMBL/GenBank/DDBJ databases">
        <authorList>
            <person name="Martin H S."/>
        </authorList>
    </citation>
    <scope>NUCLEOTIDE SEQUENCE</scope>
</reference>
<evidence type="ECO:0008006" key="3">
    <source>
        <dbReference type="Google" id="ProtNLM"/>
    </source>
</evidence>
<proteinExistence type="predicted"/>